<dbReference type="AlphaFoldDB" id="A0A9W7IVE6"/>
<evidence type="ECO:0008006" key="3">
    <source>
        <dbReference type="Google" id="ProtNLM"/>
    </source>
</evidence>
<keyword evidence="2" id="KW-1185">Reference proteome</keyword>
<dbReference type="PANTHER" id="PTHR31286">
    <property type="entry name" value="GLYCINE-RICH CELL WALL STRUCTURAL PROTEIN 1.8-LIKE"/>
    <property type="match status" value="1"/>
</dbReference>
<protein>
    <recommendedName>
        <fullName evidence="3">DUF4283 domain-containing protein</fullName>
    </recommendedName>
</protein>
<comment type="caution">
    <text evidence="1">The sequence shown here is derived from an EMBL/GenBank/DDBJ whole genome shotgun (WGS) entry which is preliminary data.</text>
</comment>
<evidence type="ECO:0000313" key="1">
    <source>
        <dbReference type="EMBL" id="GMJ00674.1"/>
    </source>
</evidence>
<dbReference type="OrthoDB" id="1002078at2759"/>
<sequence length="224" mass="23821">MDSVTTNRERLEYAKVCVEVEASDEIPKFIDILLRDGSVHPVRVVTSWLLPSCPKCKVFGHAEKTCASKGAKLVQVWRQKAHANEHLNSVSEPGSSSGVKVADSGHVLGGAAADSGSIDKPGSAVDVIVDSRQDKPGGAAVLSEPSADETVPGESMVQPVVSAELHMTASLVELNVDGLADFAANDETLEADFPTLQASVQKKKGGGVLLRRKKILLMRLWSKI</sequence>
<name>A0A9W7IVE6_HIBTR</name>
<reference evidence="1" key="1">
    <citation type="submission" date="2023-05" db="EMBL/GenBank/DDBJ databases">
        <title>Genome and transcriptome analyses reveal genes involved in the formation of fine ridges on petal epidermal cells in Hibiscus trionum.</title>
        <authorList>
            <person name="Koshimizu S."/>
            <person name="Masuda S."/>
            <person name="Ishii T."/>
            <person name="Shirasu K."/>
            <person name="Hoshino A."/>
            <person name="Arita M."/>
        </authorList>
    </citation>
    <scope>NUCLEOTIDE SEQUENCE</scope>
    <source>
        <strain evidence="1">Hamamatsu line</strain>
    </source>
</reference>
<dbReference type="InterPro" id="IPR040256">
    <property type="entry name" value="At4g02000-like"/>
</dbReference>
<evidence type="ECO:0000313" key="2">
    <source>
        <dbReference type="Proteomes" id="UP001165190"/>
    </source>
</evidence>
<dbReference type="PANTHER" id="PTHR31286:SF180">
    <property type="entry name" value="OS10G0362600 PROTEIN"/>
    <property type="match status" value="1"/>
</dbReference>
<dbReference type="EMBL" id="BSYR01000035">
    <property type="protein sequence ID" value="GMJ00674.1"/>
    <property type="molecule type" value="Genomic_DNA"/>
</dbReference>
<gene>
    <name evidence="1" type="ORF">HRI_003736600</name>
</gene>
<dbReference type="Proteomes" id="UP001165190">
    <property type="component" value="Unassembled WGS sequence"/>
</dbReference>
<organism evidence="1 2">
    <name type="scientific">Hibiscus trionum</name>
    <name type="common">Flower of an hour</name>
    <dbReference type="NCBI Taxonomy" id="183268"/>
    <lineage>
        <taxon>Eukaryota</taxon>
        <taxon>Viridiplantae</taxon>
        <taxon>Streptophyta</taxon>
        <taxon>Embryophyta</taxon>
        <taxon>Tracheophyta</taxon>
        <taxon>Spermatophyta</taxon>
        <taxon>Magnoliopsida</taxon>
        <taxon>eudicotyledons</taxon>
        <taxon>Gunneridae</taxon>
        <taxon>Pentapetalae</taxon>
        <taxon>rosids</taxon>
        <taxon>malvids</taxon>
        <taxon>Malvales</taxon>
        <taxon>Malvaceae</taxon>
        <taxon>Malvoideae</taxon>
        <taxon>Hibiscus</taxon>
    </lineage>
</organism>
<proteinExistence type="predicted"/>
<accession>A0A9W7IVE6</accession>